<accession>A0ACC2Q7F6</accession>
<protein>
    <submittedName>
        <fullName evidence="1">Uncharacterized protein</fullName>
    </submittedName>
</protein>
<evidence type="ECO:0000313" key="2">
    <source>
        <dbReference type="Proteomes" id="UP001231649"/>
    </source>
</evidence>
<gene>
    <name evidence="1" type="ORF">PYW08_009552</name>
</gene>
<reference evidence="1" key="1">
    <citation type="submission" date="2023-03" db="EMBL/GenBank/DDBJ databases">
        <title>Chromosome-level genomes of two armyworms, Mythimna separata and Mythimna loreyi, provide insights into the biosynthesis and reception of sex pheromones.</title>
        <authorList>
            <person name="Zhao H."/>
        </authorList>
    </citation>
    <scope>NUCLEOTIDE SEQUENCE</scope>
    <source>
        <strain evidence="1">BeijingLab</strain>
    </source>
</reference>
<evidence type="ECO:0000313" key="1">
    <source>
        <dbReference type="EMBL" id="KAJ8709548.1"/>
    </source>
</evidence>
<organism evidence="1 2">
    <name type="scientific">Mythimna loreyi</name>
    <dbReference type="NCBI Taxonomy" id="667449"/>
    <lineage>
        <taxon>Eukaryota</taxon>
        <taxon>Metazoa</taxon>
        <taxon>Ecdysozoa</taxon>
        <taxon>Arthropoda</taxon>
        <taxon>Hexapoda</taxon>
        <taxon>Insecta</taxon>
        <taxon>Pterygota</taxon>
        <taxon>Neoptera</taxon>
        <taxon>Endopterygota</taxon>
        <taxon>Lepidoptera</taxon>
        <taxon>Glossata</taxon>
        <taxon>Ditrysia</taxon>
        <taxon>Noctuoidea</taxon>
        <taxon>Noctuidae</taxon>
        <taxon>Noctuinae</taxon>
        <taxon>Hadenini</taxon>
        <taxon>Mythimna</taxon>
    </lineage>
</organism>
<name>A0ACC2Q7F6_9NEOP</name>
<proteinExistence type="predicted"/>
<sequence length="274" mass="30982">MKTLLKYFVLVLCLNFIEGAFRCDYKHSVAAKGWFKYHVVPATWFDARLRCALEGAALVSPTTLEIQSEMINIINKSTLKQEIFTGIHASLSQGDYYTVEGTPLSSIPLVWAANEPDNKANKESCITFNRNGELADRPCEDTRPYVCYRPESPIVQANECGTVDQEYHLDTRTNKCYKFHRQDPTGGKNVTFIGFHNWGERVEWRTVHGQTLNEAGYNIFYPGEPNGEDNGEFCGCIFRSGLLCNIWCDKEFTFICEKSPSYPGVCHEANVPSG</sequence>
<dbReference type="EMBL" id="CM056800">
    <property type="protein sequence ID" value="KAJ8709548.1"/>
    <property type="molecule type" value="Genomic_DNA"/>
</dbReference>
<dbReference type="Proteomes" id="UP001231649">
    <property type="component" value="Chromosome 24"/>
</dbReference>
<comment type="caution">
    <text evidence="1">The sequence shown here is derived from an EMBL/GenBank/DDBJ whole genome shotgun (WGS) entry which is preliminary data.</text>
</comment>
<keyword evidence="2" id="KW-1185">Reference proteome</keyword>